<dbReference type="GO" id="GO:0005739">
    <property type="term" value="C:mitochondrion"/>
    <property type="evidence" value="ECO:0007669"/>
    <property type="project" value="TreeGrafter"/>
</dbReference>
<keyword evidence="11" id="KW-1185">Reference proteome</keyword>
<proteinExistence type="inferred from homology"/>
<keyword evidence="5" id="KW-0808">Transferase</keyword>
<comment type="cofactor">
    <cofactor evidence="1">
        <name>pyridoxal 5'-phosphate</name>
        <dbReference type="ChEBI" id="CHEBI:597326"/>
    </cofactor>
</comment>
<keyword evidence="7" id="KW-0100">Branched-chain amino acid biosynthesis</keyword>
<accession>A0AAD6ZV97</accession>
<dbReference type="Pfam" id="PF01063">
    <property type="entry name" value="Aminotran_4"/>
    <property type="match status" value="1"/>
</dbReference>
<feature type="compositionally biased region" description="Low complexity" evidence="9">
    <location>
        <begin position="160"/>
        <end position="170"/>
    </location>
</feature>
<dbReference type="Gene3D" id="3.20.10.10">
    <property type="entry name" value="D-amino Acid Aminotransferase, subunit A, domain 2"/>
    <property type="match status" value="1"/>
</dbReference>
<dbReference type="InterPro" id="IPR043132">
    <property type="entry name" value="BCAT-like_C"/>
</dbReference>
<evidence type="ECO:0000256" key="3">
    <source>
        <dbReference type="ARBA" id="ARBA00022576"/>
    </source>
</evidence>
<comment type="caution">
    <text evidence="10">The sequence shown here is derived from an EMBL/GenBank/DDBJ whole genome shotgun (WGS) entry which is preliminary data.</text>
</comment>
<keyword evidence="6" id="KW-0663">Pyridoxal phosphate</keyword>
<dbReference type="SUPFAM" id="SSF56752">
    <property type="entry name" value="D-aminoacid aminotransferase-like PLP-dependent enzymes"/>
    <property type="match status" value="1"/>
</dbReference>
<keyword evidence="3 10" id="KW-0032">Aminotransferase</keyword>
<feature type="compositionally biased region" description="Pro residues" evidence="9">
    <location>
        <begin position="171"/>
        <end position="180"/>
    </location>
</feature>
<dbReference type="Proteomes" id="UP001218218">
    <property type="component" value="Unassembled WGS sequence"/>
</dbReference>
<dbReference type="AlphaFoldDB" id="A0AAD6ZV97"/>
<feature type="compositionally biased region" description="Low complexity" evidence="9">
    <location>
        <begin position="181"/>
        <end position="192"/>
    </location>
</feature>
<dbReference type="PANTHER" id="PTHR11825:SF44">
    <property type="entry name" value="BRANCHED-CHAIN-AMINO-ACID AMINOTRANSFERASE"/>
    <property type="match status" value="1"/>
</dbReference>
<evidence type="ECO:0000256" key="2">
    <source>
        <dbReference type="ARBA" id="ARBA00009320"/>
    </source>
</evidence>
<dbReference type="InterPro" id="IPR005786">
    <property type="entry name" value="B_amino_transII"/>
</dbReference>
<feature type="modified residue" description="N6-(pyridoxal phosphate)lysine" evidence="8">
    <location>
        <position position="214"/>
    </location>
</feature>
<dbReference type="InterPro" id="IPR043131">
    <property type="entry name" value="BCAT-like_N"/>
</dbReference>
<dbReference type="EMBL" id="JARIHO010000027">
    <property type="protein sequence ID" value="KAJ7339718.1"/>
    <property type="molecule type" value="Genomic_DNA"/>
</dbReference>
<gene>
    <name evidence="10" type="ORF">DFH08DRAFT_963767</name>
</gene>
<evidence type="ECO:0000256" key="8">
    <source>
        <dbReference type="PIRSR" id="PIRSR006468-1"/>
    </source>
</evidence>
<reference evidence="10" key="1">
    <citation type="submission" date="2023-03" db="EMBL/GenBank/DDBJ databases">
        <title>Massive genome expansion in bonnet fungi (Mycena s.s.) driven by repeated elements and novel gene families across ecological guilds.</title>
        <authorList>
            <consortium name="Lawrence Berkeley National Laboratory"/>
            <person name="Harder C.B."/>
            <person name="Miyauchi S."/>
            <person name="Viragh M."/>
            <person name="Kuo A."/>
            <person name="Thoen E."/>
            <person name="Andreopoulos B."/>
            <person name="Lu D."/>
            <person name="Skrede I."/>
            <person name="Drula E."/>
            <person name="Henrissat B."/>
            <person name="Morin E."/>
            <person name="Kohler A."/>
            <person name="Barry K."/>
            <person name="LaButti K."/>
            <person name="Morin E."/>
            <person name="Salamov A."/>
            <person name="Lipzen A."/>
            <person name="Mereny Z."/>
            <person name="Hegedus B."/>
            <person name="Baldrian P."/>
            <person name="Stursova M."/>
            <person name="Weitz H."/>
            <person name="Taylor A."/>
            <person name="Grigoriev I.V."/>
            <person name="Nagy L.G."/>
            <person name="Martin F."/>
            <person name="Kauserud H."/>
        </authorList>
    </citation>
    <scope>NUCLEOTIDE SEQUENCE</scope>
    <source>
        <strain evidence="10">CBHHK002</strain>
    </source>
</reference>
<organism evidence="10 11">
    <name type="scientific">Mycena albidolilacea</name>
    <dbReference type="NCBI Taxonomy" id="1033008"/>
    <lineage>
        <taxon>Eukaryota</taxon>
        <taxon>Fungi</taxon>
        <taxon>Dikarya</taxon>
        <taxon>Basidiomycota</taxon>
        <taxon>Agaricomycotina</taxon>
        <taxon>Agaricomycetes</taxon>
        <taxon>Agaricomycetidae</taxon>
        <taxon>Agaricales</taxon>
        <taxon>Marasmiineae</taxon>
        <taxon>Mycenaceae</taxon>
        <taxon>Mycena</taxon>
    </lineage>
</organism>
<dbReference type="Gene3D" id="3.30.470.10">
    <property type="match status" value="1"/>
</dbReference>
<sequence length="438" mass="46394">MAKANGNAHTIVPLDASRLKIQLAETLKPIPTPGSYTFGDASPRWSAPEIKPYGAIPIDPSSNCLQYATNVFEGMKAILDPEGKPRMFRPRDNMQRLATSAARMALPPFDTDALLTCISKLVAIEARWIPALPDHSLYIRPTMIGTKPLTRQSHLQQSKSGPPTTRCSTPSSPPSGPTSPPRAASRPKPASGSVSLLAVSDHVRSWPGGTGGYKFGLNYSPGFVPQQAAAEMGYAQVLWLLGDTVTEAGAMNFWAVVRRADGGLTAITPPLDGTILPGITRDSALQLLRAHAAEPTRGVLAISDHSNPNSAPLTIEERPLTIRELARHAAAGALVECFGTGTAVLVVGIERIGWFADAEGDAAETVEAVGEAVLAAAEGTSAAKAEAAKEVRAAKKSVRDITMETTHGLGPVGRALWDKLLALKEGREDWAGWNVLCE</sequence>
<keyword evidence="4" id="KW-0028">Amino-acid biosynthesis</keyword>
<feature type="region of interest" description="Disordered" evidence="9">
    <location>
        <begin position="150"/>
        <end position="192"/>
    </location>
</feature>
<dbReference type="GO" id="GO:0009099">
    <property type="term" value="P:L-valine biosynthetic process"/>
    <property type="evidence" value="ECO:0007669"/>
    <property type="project" value="TreeGrafter"/>
</dbReference>
<dbReference type="GO" id="GO:0004084">
    <property type="term" value="F:branched-chain-amino-acid transaminase activity"/>
    <property type="evidence" value="ECO:0007669"/>
    <property type="project" value="InterPro"/>
</dbReference>
<feature type="compositionally biased region" description="Polar residues" evidence="9">
    <location>
        <begin position="150"/>
        <end position="159"/>
    </location>
</feature>
<evidence type="ECO:0000256" key="6">
    <source>
        <dbReference type="ARBA" id="ARBA00022898"/>
    </source>
</evidence>
<evidence type="ECO:0000256" key="4">
    <source>
        <dbReference type="ARBA" id="ARBA00022605"/>
    </source>
</evidence>
<dbReference type="InterPro" id="IPR036038">
    <property type="entry name" value="Aminotransferase-like"/>
</dbReference>
<evidence type="ECO:0000256" key="7">
    <source>
        <dbReference type="ARBA" id="ARBA00023304"/>
    </source>
</evidence>
<dbReference type="PIRSF" id="PIRSF006468">
    <property type="entry name" value="BCAT1"/>
    <property type="match status" value="1"/>
</dbReference>
<protein>
    <submittedName>
        <fullName evidence="10">Aminotransferase</fullName>
    </submittedName>
</protein>
<evidence type="ECO:0000313" key="11">
    <source>
        <dbReference type="Proteomes" id="UP001218218"/>
    </source>
</evidence>
<evidence type="ECO:0000256" key="1">
    <source>
        <dbReference type="ARBA" id="ARBA00001933"/>
    </source>
</evidence>
<name>A0AAD6ZV97_9AGAR</name>
<dbReference type="InterPro" id="IPR001544">
    <property type="entry name" value="Aminotrans_IV"/>
</dbReference>
<evidence type="ECO:0000313" key="10">
    <source>
        <dbReference type="EMBL" id="KAJ7339718.1"/>
    </source>
</evidence>
<evidence type="ECO:0000256" key="5">
    <source>
        <dbReference type="ARBA" id="ARBA00022679"/>
    </source>
</evidence>
<dbReference type="PANTHER" id="PTHR11825">
    <property type="entry name" value="SUBGROUP IIII AMINOTRANSFERASE"/>
    <property type="match status" value="1"/>
</dbReference>
<evidence type="ECO:0000256" key="9">
    <source>
        <dbReference type="SAM" id="MobiDB-lite"/>
    </source>
</evidence>
<comment type="similarity">
    <text evidence="2">Belongs to the class-IV pyridoxal-phosphate-dependent aminotransferase family.</text>
</comment>
<dbReference type="GO" id="GO:0009098">
    <property type="term" value="P:L-leucine biosynthetic process"/>
    <property type="evidence" value="ECO:0007669"/>
    <property type="project" value="TreeGrafter"/>
</dbReference>